<feature type="region of interest" description="Disordered" evidence="1">
    <location>
        <begin position="99"/>
        <end position="118"/>
    </location>
</feature>
<evidence type="ECO:0000313" key="3">
    <source>
        <dbReference type="Proteomes" id="UP001283361"/>
    </source>
</evidence>
<protein>
    <submittedName>
        <fullName evidence="2">Uncharacterized protein</fullName>
    </submittedName>
</protein>
<organism evidence="2 3">
    <name type="scientific">Elysia crispata</name>
    <name type="common">lettuce slug</name>
    <dbReference type="NCBI Taxonomy" id="231223"/>
    <lineage>
        <taxon>Eukaryota</taxon>
        <taxon>Metazoa</taxon>
        <taxon>Spiralia</taxon>
        <taxon>Lophotrochozoa</taxon>
        <taxon>Mollusca</taxon>
        <taxon>Gastropoda</taxon>
        <taxon>Heterobranchia</taxon>
        <taxon>Euthyneura</taxon>
        <taxon>Panpulmonata</taxon>
        <taxon>Sacoglossa</taxon>
        <taxon>Placobranchoidea</taxon>
        <taxon>Plakobranchidae</taxon>
        <taxon>Elysia</taxon>
    </lineage>
</organism>
<dbReference type="Proteomes" id="UP001283361">
    <property type="component" value="Unassembled WGS sequence"/>
</dbReference>
<comment type="caution">
    <text evidence="2">The sequence shown here is derived from an EMBL/GenBank/DDBJ whole genome shotgun (WGS) entry which is preliminary data.</text>
</comment>
<reference evidence="2" key="1">
    <citation type="journal article" date="2023" name="G3 (Bethesda)">
        <title>A reference genome for the long-term kleptoplast-retaining sea slug Elysia crispata morphotype clarki.</title>
        <authorList>
            <person name="Eastman K.E."/>
            <person name="Pendleton A.L."/>
            <person name="Shaikh M.A."/>
            <person name="Suttiyut T."/>
            <person name="Ogas R."/>
            <person name="Tomko P."/>
            <person name="Gavelis G."/>
            <person name="Widhalm J.R."/>
            <person name="Wisecaver J.H."/>
        </authorList>
    </citation>
    <scope>NUCLEOTIDE SEQUENCE</scope>
    <source>
        <strain evidence="2">ECLA1</strain>
    </source>
</reference>
<evidence type="ECO:0000313" key="2">
    <source>
        <dbReference type="EMBL" id="KAK3732521.1"/>
    </source>
</evidence>
<dbReference type="EMBL" id="JAWDGP010006957">
    <property type="protein sequence ID" value="KAK3732521.1"/>
    <property type="molecule type" value="Genomic_DNA"/>
</dbReference>
<keyword evidence="3" id="KW-1185">Reference proteome</keyword>
<accession>A0AAE1CSD0</accession>
<feature type="compositionally biased region" description="Basic and acidic residues" evidence="1">
    <location>
        <begin position="102"/>
        <end position="111"/>
    </location>
</feature>
<dbReference type="AlphaFoldDB" id="A0AAE1CSD0"/>
<name>A0AAE1CSD0_9GAST</name>
<gene>
    <name evidence="2" type="ORF">RRG08_030721</name>
</gene>
<proteinExistence type="predicted"/>
<evidence type="ECO:0000256" key="1">
    <source>
        <dbReference type="SAM" id="MobiDB-lite"/>
    </source>
</evidence>
<sequence>MPTIMPKDGEDSLSLLLRPVSGGQGGFGHIQHLLDIINLAPADCQTKQFGWLPAALSPRRATVVLYGDKATRFTNVLTVPAQNPLRSVIYGMTGLRPSPQHRLKEEGKKEAAGGWDLL</sequence>